<dbReference type="Proteomes" id="UP000326903">
    <property type="component" value="Unassembled WGS sequence"/>
</dbReference>
<evidence type="ECO:0000313" key="1">
    <source>
        <dbReference type="EMBL" id="KAA9035504.1"/>
    </source>
</evidence>
<protein>
    <recommendedName>
        <fullName evidence="3">Fibronectin type-III domain-containing protein</fullName>
    </recommendedName>
</protein>
<dbReference type="RefSeq" id="WP_150416924.1">
    <property type="nucleotide sequence ID" value="NZ_VYQF01000012.1"/>
</dbReference>
<reference evidence="1 2" key="1">
    <citation type="submission" date="2019-09" db="EMBL/GenBank/DDBJ databases">
        <title>Draft genome sequence of Ginsengibacter sp. BR5-29.</title>
        <authorList>
            <person name="Im W.-T."/>
        </authorList>
    </citation>
    <scope>NUCLEOTIDE SEQUENCE [LARGE SCALE GENOMIC DNA]</scope>
    <source>
        <strain evidence="1 2">BR5-29</strain>
    </source>
</reference>
<dbReference type="EMBL" id="VYQF01000012">
    <property type="protein sequence ID" value="KAA9035504.1"/>
    <property type="molecule type" value="Genomic_DNA"/>
</dbReference>
<gene>
    <name evidence="1" type="ORF">FW778_21330</name>
</gene>
<evidence type="ECO:0000313" key="2">
    <source>
        <dbReference type="Proteomes" id="UP000326903"/>
    </source>
</evidence>
<accession>A0A5J5IC66</accession>
<proteinExistence type="predicted"/>
<comment type="caution">
    <text evidence="1">The sequence shown here is derived from an EMBL/GenBank/DDBJ whole genome shotgun (WGS) entry which is preliminary data.</text>
</comment>
<keyword evidence="2" id="KW-1185">Reference proteome</keyword>
<dbReference type="AlphaFoldDB" id="A0A5J5IC66"/>
<name>A0A5J5IC66_9BACT</name>
<sequence length="213" mass="22900">MVIKIQSAKIKTGLSGFSNTALSPFANTINTALTANDNFPLTQALLPNLSSALTGFNTALANAENRDKAMISLRDTARTELVLQLTDVASSVTYEAKGDRDKLLTSGFELYKDSSASPLGSVTGFKLLDAEVGIGLTLVCDGVKYRVSYTHQITADPLTTDSVWTSFSTTSKEYTFANLPAGTKFWARIIAVGTKEQVAYSDPLSRITQLNIN</sequence>
<organism evidence="1 2">
    <name type="scientific">Ginsengibacter hankyongi</name>
    <dbReference type="NCBI Taxonomy" id="2607284"/>
    <lineage>
        <taxon>Bacteria</taxon>
        <taxon>Pseudomonadati</taxon>
        <taxon>Bacteroidota</taxon>
        <taxon>Chitinophagia</taxon>
        <taxon>Chitinophagales</taxon>
        <taxon>Chitinophagaceae</taxon>
        <taxon>Ginsengibacter</taxon>
    </lineage>
</organism>
<evidence type="ECO:0008006" key="3">
    <source>
        <dbReference type="Google" id="ProtNLM"/>
    </source>
</evidence>